<dbReference type="SUPFAM" id="SSF81901">
    <property type="entry name" value="HCP-like"/>
    <property type="match status" value="1"/>
</dbReference>
<dbReference type="Proteomes" id="UP000660885">
    <property type="component" value="Unassembled WGS sequence"/>
</dbReference>
<feature type="compositionally biased region" description="Low complexity" evidence="1">
    <location>
        <begin position="421"/>
        <end position="430"/>
    </location>
</feature>
<keyword evidence="2" id="KW-0812">Transmembrane</keyword>
<evidence type="ECO:0000256" key="2">
    <source>
        <dbReference type="SAM" id="Phobius"/>
    </source>
</evidence>
<evidence type="ECO:0000256" key="1">
    <source>
        <dbReference type="SAM" id="MobiDB-lite"/>
    </source>
</evidence>
<evidence type="ECO:0008006" key="5">
    <source>
        <dbReference type="Google" id="ProtNLM"/>
    </source>
</evidence>
<feature type="region of interest" description="Disordered" evidence="1">
    <location>
        <begin position="462"/>
        <end position="503"/>
    </location>
</feature>
<feature type="region of interest" description="Disordered" evidence="1">
    <location>
        <begin position="368"/>
        <end position="389"/>
    </location>
</feature>
<accession>A0ABS1U0A2</accession>
<reference evidence="3 4" key="1">
    <citation type="submission" date="2021-01" db="EMBL/GenBank/DDBJ databases">
        <title>Belnapia mucosa sp. nov. and Belnapia arida sp. nov., isolated from the Tabernas Desert (Almeria, Spain).</title>
        <authorList>
            <person name="Molina-Menor E."/>
            <person name="Vidal-Verdu A."/>
            <person name="Calonge A."/>
            <person name="Satari L."/>
            <person name="Pereto J."/>
            <person name="Porcar M."/>
        </authorList>
    </citation>
    <scope>NUCLEOTIDE SEQUENCE [LARGE SCALE GENOMIC DNA]</scope>
    <source>
        <strain evidence="3 4">T18</strain>
    </source>
</reference>
<dbReference type="Gene3D" id="1.25.40.10">
    <property type="entry name" value="Tetratricopeptide repeat domain"/>
    <property type="match status" value="1"/>
</dbReference>
<feature type="region of interest" description="Disordered" evidence="1">
    <location>
        <begin position="538"/>
        <end position="634"/>
    </location>
</feature>
<evidence type="ECO:0000313" key="4">
    <source>
        <dbReference type="Proteomes" id="UP000660885"/>
    </source>
</evidence>
<gene>
    <name evidence="3" type="ORF">JMJ56_08850</name>
</gene>
<feature type="region of interest" description="Disordered" evidence="1">
    <location>
        <begin position="288"/>
        <end position="315"/>
    </location>
</feature>
<dbReference type="RefSeq" id="WP_202831258.1">
    <property type="nucleotide sequence ID" value="NZ_JAETWB010000002.1"/>
</dbReference>
<name>A0ABS1U0A2_9PROT</name>
<keyword evidence="2" id="KW-0472">Membrane</keyword>
<feature type="region of interest" description="Disordered" evidence="1">
    <location>
        <begin position="327"/>
        <end position="348"/>
    </location>
</feature>
<feature type="transmembrane region" description="Helical" evidence="2">
    <location>
        <begin position="199"/>
        <end position="219"/>
    </location>
</feature>
<organism evidence="3 4">
    <name type="scientific">Belnapia arida</name>
    <dbReference type="NCBI Taxonomy" id="2804533"/>
    <lineage>
        <taxon>Bacteria</taxon>
        <taxon>Pseudomonadati</taxon>
        <taxon>Pseudomonadota</taxon>
        <taxon>Alphaproteobacteria</taxon>
        <taxon>Acetobacterales</taxon>
        <taxon>Roseomonadaceae</taxon>
        <taxon>Belnapia</taxon>
    </lineage>
</organism>
<feature type="region of interest" description="Disordered" evidence="1">
    <location>
        <begin position="228"/>
        <end position="272"/>
    </location>
</feature>
<evidence type="ECO:0000313" key="3">
    <source>
        <dbReference type="EMBL" id="MBL6078113.1"/>
    </source>
</evidence>
<proteinExistence type="predicted"/>
<sequence length="727" mass="74561">MRHDPAEAGMFTPIADVGSFDLRAGKAGPVPSGDFLAATLAAVVAEMQPGWVVLRDCLLEADGTYGPGLIRCALLHNKVGIALLDFVPGDVTPDAGLRLRTMLDAAGFRTKFGRYPPIIYLCIPKRTVPGLAWVLEHEFSKQESKAVPRDGAWTHLAQQVLAGEWKHRPLAPAAASGAGQDIISPKVRRQPAGGRRSRWLTGFACLLALTLAGTAVLHFEAPAGSRMAMPGPGAPDGAAGPLSQLPHTDNDGRLASGLAAAEPPGTASASLDDSLLTSRMAEEPRLAAPYTSGLQEDPNDGSSSPAPFREADPQAAHVAASALPLWERPTIVGPGDDQMSGADPTRMAASVPDLSDMQVQAETVQALGVTPPADGDGANAPSPAPVPSPYLANLEVWPAQAAATNTAASEPAERPQPPDPSASGGASNENAAVAADRAVLPAGDAPPVVGTPVERVPGQVAENPTAAPADEPVESRDQPPIPTAMAPRPDVPTSTGASSADLDIQMQFGVSTARMRDDSAPLPPADVSVGMSKAEGVLPGSASLRGSGDEAAGASAEAHRKPADGAEVGPPPDSRTPERQRIGDAQPQPEAALSQASPPMIASTPARHAEQPSAVTAAMTSPSTTEPQAAPPPGNPALARAIIQRGDAMIRLGDISAARLLYQRAATAGSGQAAIAMGRTYDPAFLASTRAQGIQGDRALAATWYRQALALGITEAKDRLAELGIHD</sequence>
<dbReference type="InterPro" id="IPR011990">
    <property type="entry name" value="TPR-like_helical_dom_sf"/>
</dbReference>
<keyword evidence="4" id="KW-1185">Reference proteome</keyword>
<dbReference type="EMBL" id="JAETWB010000002">
    <property type="protein sequence ID" value="MBL6078113.1"/>
    <property type="molecule type" value="Genomic_DNA"/>
</dbReference>
<protein>
    <recommendedName>
        <fullName evidence="5">Sel1 repeat-containing protein</fullName>
    </recommendedName>
</protein>
<feature type="compositionally biased region" description="Polar residues" evidence="1">
    <location>
        <begin position="618"/>
        <end position="627"/>
    </location>
</feature>
<keyword evidence="2" id="KW-1133">Transmembrane helix</keyword>
<comment type="caution">
    <text evidence="3">The sequence shown here is derived from an EMBL/GenBank/DDBJ whole genome shotgun (WGS) entry which is preliminary data.</text>
</comment>
<feature type="compositionally biased region" description="Low complexity" evidence="1">
    <location>
        <begin position="228"/>
        <end position="241"/>
    </location>
</feature>
<feature type="region of interest" description="Disordered" evidence="1">
    <location>
        <begin position="402"/>
        <end position="430"/>
    </location>
</feature>